<dbReference type="Proteomes" id="UP000305948">
    <property type="component" value="Unassembled WGS sequence"/>
</dbReference>
<proteinExistence type="predicted"/>
<accession>A0A5C3MPR7</accession>
<organism evidence="1 2">
    <name type="scientific">Heliocybe sulcata</name>
    <dbReference type="NCBI Taxonomy" id="5364"/>
    <lineage>
        <taxon>Eukaryota</taxon>
        <taxon>Fungi</taxon>
        <taxon>Dikarya</taxon>
        <taxon>Basidiomycota</taxon>
        <taxon>Agaricomycotina</taxon>
        <taxon>Agaricomycetes</taxon>
        <taxon>Gloeophyllales</taxon>
        <taxon>Gloeophyllaceae</taxon>
        <taxon>Heliocybe</taxon>
    </lineage>
</organism>
<dbReference type="EMBL" id="ML213527">
    <property type="protein sequence ID" value="TFK46753.1"/>
    <property type="molecule type" value="Genomic_DNA"/>
</dbReference>
<evidence type="ECO:0000313" key="2">
    <source>
        <dbReference type="Proteomes" id="UP000305948"/>
    </source>
</evidence>
<keyword evidence="2" id="KW-1185">Reference proteome</keyword>
<evidence type="ECO:0000313" key="1">
    <source>
        <dbReference type="EMBL" id="TFK46753.1"/>
    </source>
</evidence>
<gene>
    <name evidence="1" type="ORF">OE88DRAFT_1666953</name>
</gene>
<reference evidence="1 2" key="1">
    <citation type="journal article" date="2019" name="Nat. Ecol. Evol.">
        <title>Megaphylogeny resolves global patterns of mushroom evolution.</title>
        <authorList>
            <person name="Varga T."/>
            <person name="Krizsan K."/>
            <person name="Foldi C."/>
            <person name="Dima B."/>
            <person name="Sanchez-Garcia M."/>
            <person name="Sanchez-Ramirez S."/>
            <person name="Szollosi G.J."/>
            <person name="Szarkandi J.G."/>
            <person name="Papp V."/>
            <person name="Albert L."/>
            <person name="Andreopoulos W."/>
            <person name="Angelini C."/>
            <person name="Antonin V."/>
            <person name="Barry K.W."/>
            <person name="Bougher N.L."/>
            <person name="Buchanan P."/>
            <person name="Buyck B."/>
            <person name="Bense V."/>
            <person name="Catcheside P."/>
            <person name="Chovatia M."/>
            <person name="Cooper J."/>
            <person name="Damon W."/>
            <person name="Desjardin D."/>
            <person name="Finy P."/>
            <person name="Geml J."/>
            <person name="Haridas S."/>
            <person name="Hughes K."/>
            <person name="Justo A."/>
            <person name="Karasinski D."/>
            <person name="Kautmanova I."/>
            <person name="Kiss B."/>
            <person name="Kocsube S."/>
            <person name="Kotiranta H."/>
            <person name="LaButti K.M."/>
            <person name="Lechner B.E."/>
            <person name="Liimatainen K."/>
            <person name="Lipzen A."/>
            <person name="Lukacs Z."/>
            <person name="Mihaltcheva S."/>
            <person name="Morgado L.N."/>
            <person name="Niskanen T."/>
            <person name="Noordeloos M.E."/>
            <person name="Ohm R.A."/>
            <person name="Ortiz-Santana B."/>
            <person name="Ovrebo C."/>
            <person name="Racz N."/>
            <person name="Riley R."/>
            <person name="Savchenko A."/>
            <person name="Shiryaev A."/>
            <person name="Soop K."/>
            <person name="Spirin V."/>
            <person name="Szebenyi C."/>
            <person name="Tomsovsky M."/>
            <person name="Tulloss R.E."/>
            <person name="Uehling J."/>
            <person name="Grigoriev I.V."/>
            <person name="Vagvolgyi C."/>
            <person name="Papp T."/>
            <person name="Martin F.M."/>
            <person name="Miettinen O."/>
            <person name="Hibbett D.S."/>
            <person name="Nagy L.G."/>
        </authorList>
    </citation>
    <scope>NUCLEOTIDE SEQUENCE [LARGE SCALE GENOMIC DNA]</scope>
    <source>
        <strain evidence="1 2">OMC1185</strain>
    </source>
</reference>
<sequence>MQIVWQPLTIPNESIRMLSSFQGPWLQRGDFESTTRLPLVFVLRDYRLSLLPLPAAAHGPTASVRTSALQVACLGISEIFSRSQRSSSRSTFSMETVAAGLIPSLSCRYHLSLYLALLTRDRAWNSFVTRHSRTVFAMPRARYGQYHGEVMLHPLPPITLEASVRIRTAQFARLAPYLGEPASGASPFNLAFAVFSAARG</sequence>
<dbReference type="AlphaFoldDB" id="A0A5C3MPR7"/>
<name>A0A5C3MPR7_9AGAM</name>
<protein>
    <submittedName>
        <fullName evidence="1">Uncharacterized protein</fullName>
    </submittedName>
</protein>